<dbReference type="AlphaFoldDB" id="A0A521DIQ7"/>
<feature type="transmembrane region" description="Helical" evidence="1">
    <location>
        <begin position="12"/>
        <end position="32"/>
    </location>
</feature>
<reference evidence="2 3" key="1">
    <citation type="submission" date="2017-05" db="EMBL/GenBank/DDBJ databases">
        <authorList>
            <person name="Varghese N."/>
            <person name="Submissions S."/>
        </authorList>
    </citation>
    <scope>NUCLEOTIDE SEQUENCE [LARGE SCALE GENOMIC DNA]</scope>
    <source>
        <strain evidence="2 3">DSM 21985</strain>
    </source>
</reference>
<evidence type="ECO:0000313" key="2">
    <source>
        <dbReference type="EMBL" id="SMO71472.1"/>
    </source>
</evidence>
<dbReference type="EMBL" id="FXTP01000008">
    <property type="protein sequence ID" value="SMO71472.1"/>
    <property type="molecule type" value="Genomic_DNA"/>
</dbReference>
<dbReference type="OrthoDB" id="772592at2"/>
<keyword evidence="3" id="KW-1185">Reference proteome</keyword>
<sequence length="163" mass="18290">MEFTLNQTVLYLTVLLTGLSAGLFYAWQVSVIPGTKRIKDATYIETMQKINRAIINPFFMLIFLGSLAGQILSFLLYWNTTLPFMLILVSTILYGVGTVIVTGLGNVPLNDALDKLFLDDLSEEQLSQERQNYEASWNKLHLIRTVFSVLAFTLLLAAAFLTS</sequence>
<keyword evidence="1" id="KW-1133">Transmembrane helix</keyword>
<feature type="transmembrane region" description="Helical" evidence="1">
    <location>
        <begin position="142"/>
        <end position="161"/>
    </location>
</feature>
<dbReference type="Pfam" id="PF08592">
    <property type="entry name" value="Anthrone_oxy"/>
    <property type="match status" value="1"/>
</dbReference>
<proteinExistence type="predicted"/>
<name>A0A521DIQ7_9BACT</name>
<keyword evidence="1" id="KW-0472">Membrane</keyword>
<dbReference type="InterPro" id="IPR013901">
    <property type="entry name" value="Anthrone_oxy"/>
</dbReference>
<dbReference type="Proteomes" id="UP000317557">
    <property type="component" value="Unassembled WGS sequence"/>
</dbReference>
<organism evidence="2 3">
    <name type="scientific">Gracilimonas mengyeensis</name>
    <dbReference type="NCBI Taxonomy" id="1302730"/>
    <lineage>
        <taxon>Bacteria</taxon>
        <taxon>Pseudomonadati</taxon>
        <taxon>Balneolota</taxon>
        <taxon>Balneolia</taxon>
        <taxon>Balneolales</taxon>
        <taxon>Balneolaceae</taxon>
        <taxon>Gracilimonas</taxon>
    </lineage>
</organism>
<gene>
    <name evidence="2" type="ORF">SAMN06265219_108194</name>
</gene>
<protein>
    <submittedName>
        <fullName evidence="2">Uncharacterized membrane protein</fullName>
    </submittedName>
</protein>
<feature type="transmembrane region" description="Helical" evidence="1">
    <location>
        <begin position="53"/>
        <end position="78"/>
    </location>
</feature>
<feature type="transmembrane region" description="Helical" evidence="1">
    <location>
        <begin position="84"/>
        <end position="107"/>
    </location>
</feature>
<keyword evidence="1" id="KW-0812">Transmembrane</keyword>
<dbReference type="RefSeq" id="WP_142454648.1">
    <property type="nucleotide sequence ID" value="NZ_FXTP01000008.1"/>
</dbReference>
<accession>A0A521DIQ7</accession>
<evidence type="ECO:0000256" key="1">
    <source>
        <dbReference type="SAM" id="Phobius"/>
    </source>
</evidence>
<evidence type="ECO:0000313" key="3">
    <source>
        <dbReference type="Proteomes" id="UP000317557"/>
    </source>
</evidence>